<evidence type="ECO:0000313" key="2">
    <source>
        <dbReference type="Proteomes" id="UP000196232"/>
    </source>
</evidence>
<dbReference type="RefSeq" id="WP_010712928.1">
    <property type="nucleotide sequence ID" value="NZ_LNUA01000019.1"/>
</dbReference>
<dbReference type="AlphaFoldDB" id="A0A202F2G1"/>
<proteinExistence type="predicted"/>
<protein>
    <recommendedName>
        <fullName evidence="3">Mobilization protein</fullName>
    </recommendedName>
</protein>
<evidence type="ECO:0000313" key="1">
    <source>
        <dbReference type="EMBL" id="OVE94617.1"/>
    </source>
</evidence>
<name>A0A202F2G1_9LACO</name>
<gene>
    <name evidence="1" type="ORF">LKACC16343_02848</name>
</gene>
<sequence length="73" mass="8547">MLEKENKSLKNEIKGIYRGFNQFMENTLGATVGQAKKLMNNLVSEIKEFVKGGEFEKIHRNETRTRDRDELSR</sequence>
<dbReference type="Proteomes" id="UP000196232">
    <property type="component" value="Unassembled WGS sequence"/>
</dbReference>
<evidence type="ECO:0008006" key="3">
    <source>
        <dbReference type="Google" id="ProtNLM"/>
    </source>
</evidence>
<accession>A0A202F2G1</accession>
<dbReference type="EMBL" id="MYFM01000018">
    <property type="protein sequence ID" value="OVE94617.1"/>
    <property type="molecule type" value="Genomic_DNA"/>
</dbReference>
<organism evidence="1 2">
    <name type="scientific">Companilactobacillus bobalius</name>
    <dbReference type="NCBI Taxonomy" id="2801451"/>
    <lineage>
        <taxon>Bacteria</taxon>
        <taxon>Bacillati</taxon>
        <taxon>Bacillota</taxon>
        <taxon>Bacilli</taxon>
        <taxon>Lactobacillales</taxon>
        <taxon>Lactobacillaceae</taxon>
        <taxon>Companilactobacillus</taxon>
    </lineage>
</organism>
<reference evidence="1 2" key="1">
    <citation type="submission" date="2017-03" db="EMBL/GenBank/DDBJ databases">
        <title>Genome sequence of Lactobacillus bobalius KACC 16343.</title>
        <authorList>
            <person name="Chun J."/>
        </authorList>
    </citation>
    <scope>NUCLEOTIDE SEQUENCE [LARGE SCALE GENOMIC DNA]</scope>
    <source>
        <strain evidence="1 2">KACC 16343</strain>
    </source>
</reference>
<comment type="caution">
    <text evidence="1">The sequence shown here is derived from an EMBL/GenBank/DDBJ whole genome shotgun (WGS) entry which is preliminary data.</text>
</comment>